<dbReference type="PANTHER" id="PTHR21534">
    <property type="entry name" value="KATANIN-INTERACTING PROTEIN"/>
    <property type="match status" value="1"/>
</dbReference>
<comment type="caution">
    <text evidence="2">The sequence shown here is derived from an EMBL/GenBank/DDBJ whole genome shotgun (WGS) entry which is preliminary data.</text>
</comment>
<feature type="region of interest" description="Disordered" evidence="1">
    <location>
        <begin position="201"/>
        <end position="225"/>
    </location>
</feature>
<sequence length="291" mass="30649">MPKPSPRSGLRHPRTGTGDRVGEGRGNFDSNAAHQSSTPSQTPDMCDEHAVGRLSGIGLPTHLRTAPPSFGPGTLAGAGGSAEWPEPLGRGAGKPLRRYSDSFTGRTSETIPFSAESPRMRHSSGASAFTTALPLPETPPLQRGGSQSEAGGLEAYLAEEMPRGRFIVVDLLSTWGAVHEVGINGLEVFTEAGERVIPPPECLRPSSSPPLRAAGAGDGNAAQERRRAVNGYYTASYTTPQRGLTVMVEYPFTADANSPATVDAVSNEGPRSRVANLVNGIHNTHDDTKLF</sequence>
<evidence type="ECO:0000313" key="2">
    <source>
        <dbReference type="EMBL" id="RNF18273.1"/>
    </source>
</evidence>
<dbReference type="Proteomes" id="UP000284403">
    <property type="component" value="Unassembled WGS sequence"/>
</dbReference>
<dbReference type="InterPro" id="IPR026704">
    <property type="entry name" value="KATNIP"/>
</dbReference>
<name>A0A422PKQ4_9TRYP</name>
<dbReference type="EMBL" id="MKKU01000236">
    <property type="protein sequence ID" value="RNF18273.1"/>
    <property type="molecule type" value="Genomic_DNA"/>
</dbReference>
<accession>A0A422PKQ4</accession>
<evidence type="ECO:0000313" key="3">
    <source>
        <dbReference type="Proteomes" id="UP000284403"/>
    </source>
</evidence>
<feature type="compositionally biased region" description="Polar residues" evidence="1">
    <location>
        <begin position="28"/>
        <end position="43"/>
    </location>
</feature>
<keyword evidence="3" id="KW-1185">Reference proteome</keyword>
<organism evidence="2 3">
    <name type="scientific">Trypanosoma conorhini</name>
    <dbReference type="NCBI Taxonomy" id="83891"/>
    <lineage>
        <taxon>Eukaryota</taxon>
        <taxon>Discoba</taxon>
        <taxon>Euglenozoa</taxon>
        <taxon>Kinetoplastea</taxon>
        <taxon>Metakinetoplastina</taxon>
        <taxon>Trypanosomatida</taxon>
        <taxon>Trypanosomatidae</taxon>
        <taxon>Trypanosoma</taxon>
    </lineage>
</organism>
<evidence type="ECO:0000256" key="1">
    <source>
        <dbReference type="SAM" id="MobiDB-lite"/>
    </source>
</evidence>
<feature type="region of interest" description="Disordered" evidence="1">
    <location>
        <begin position="1"/>
        <end position="110"/>
    </location>
</feature>
<proteinExistence type="predicted"/>
<dbReference type="OrthoDB" id="304622at2759"/>
<feature type="non-terminal residue" evidence="2">
    <location>
        <position position="291"/>
    </location>
</feature>
<dbReference type="PANTHER" id="PTHR21534:SF0">
    <property type="entry name" value="KATANIN-INTERACTING PROTEIN"/>
    <property type="match status" value="1"/>
</dbReference>
<reference evidence="2 3" key="1">
    <citation type="journal article" date="2018" name="BMC Genomics">
        <title>Genomic comparison of Trypanosoma conorhini and Trypanosoma rangeli to Trypanosoma cruzi strains of high and low virulence.</title>
        <authorList>
            <person name="Bradwell K.R."/>
            <person name="Koparde V.N."/>
            <person name="Matveyev A.V."/>
            <person name="Serrano M.G."/>
            <person name="Alves J.M."/>
            <person name="Parikh H."/>
            <person name="Huang B."/>
            <person name="Lee V."/>
            <person name="Espinosa-Alvarez O."/>
            <person name="Ortiz P.A."/>
            <person name="Costa-Martins A.G."/>
            <person name="Teixeira M.M."/>
            <person name="Buck G.A."/>
        </authorList>
    </citation>
    <scope>NUCLEOTIDE SEQUENCE [LARGE SCALE GENOMIC DNA]</scope>
    <source>
        <strain evidence="2 3">025E</strain>
    </source>
</reference>
<dbReference type="RefSeq" id="XP_029228434.1">
    <property type="nucleotide sequence ID" value="XM_029371462.1"/>
</dbReference>
<feature type="compositionally biased region" description="Polar residues" evidence="1">
    <location>
        <begin position="101"/>
        <end position="110"/>
    </location>
</feature>
<protein>
    <submittedName>
        <fullName evidence="2">Uncharacterized protein</fullName>
    </submittedName>
</protein>
<dbReference type="AlphaFoldDB" id="A0A422PKQ4"/>
<gene>
    <name evidence="2" type="ORF">Tco025E_04552</name>
</gene>
<dbReference type="GeneID" id="40318163"/>